<feature type="transmembrane region" description="Helical" evidence="1">
    <location>
        <begin position="188"/>
        <end position="207"/>
    </location>
</feature>
<dbReference type="EMBL" id="MK072509">
    <property type="protein sequence ID" value="AYV86578.1"/>
    <property type="molecule type" value="Genomic_DNA"/>
</dbReference>
<keyword evidence="1" id="KW-0812">Transmembrane</keyword>
<organism evidence="2">
    <name type="scientific">Sylvanvirus sp</name>
    <dbReference type="NCBI Taxonomy" id="2487774"/>
    <lineage>
        <taxon>Viruses</taxon>
    </lineage>
</organism>
<evidence type="ECO:0000313" key="2">
    <source>
        <dbReference type="EMBL" id="AYV86578.1"/>
    </source>
</evidence>
<evidence type="ECO:0000256" key="1">
    <source>
        <dbReference type="SAM" id="Phobius"/>
    </source>
</evidence>
<name>A0A3G5AHG2_9VIRU</name>
<sequence>MSIKSLGNAIPIQSLPKEISCCISFLSEYNSLYEEYKTSGIDLELTDDIFKNVAKEFKCDDFRKIDAKSMVDSYISLKDRFPKNISGERYRYIEEVLGNFERLKLKVQELKLTDIQKEDILMIIDCLPYLSKDNSILDFGYISITEGFYELARINCNHDCNIYAYIDLLKVKAGIKISNQHIITGRKWFSFGMITTFLSGIILYRLIHKLKLK</sequence>
<protein>
    <submittedName>
        <fullName evidence="2">Uncharacterized protein</fullName>
    </submittedName>
</protein>
<keyword evidence="1" id="KW-1133">Transmembrane helix</keyword>
<keyword evidence="1" id="KW-0472">Membrane</keyword>
<accession>A0A3G5AHG2</accession>
<proteinExistence type="predicted"/>
<gene>
    <name evidence="2" type="ORF">Sylvanvirus3_32</name>
</gene>
<reference evidence="2" key="1">
    <citation type="submission" date="2018-10" db="EMBL/GenBank/DDBJ databases">
        <title>Hidden diversity of soil giant viruses.</title>
        <authorList>
            <person name="Schulz F."/>
            <person name="Alteio L."/>
            <person name="Goudeau D."/>
            <person name="Ryan E.M."/>
            <person name="Malmstrom R.R."/>
            <person name="Blanchard J."/>
            <person name="Woyke T."/>
        </authorList>
    </citation>
    <scope>NUCLEOTIDE SEQUENCE</scope>
    <source>
        <strain evidence="2">SYV1</strain>
    </source>
</reference>